<dbReference type="Gene3D" id="3.20.20.70">
    <property type="entry name" value="Aldolase class I"/>
    <property type="match status" value="1"/>
</dbReference>
<comment type="catalytic activity">
    <reaction evidence="1 8">
        <text>1-(2-carboxyphenylamino)-1-deoxy-D-ribulose 5-phosphate + H(+) = (1S,2R)-1-C-(indol-3-yl)glycerol 3-phosphate + CO2 + H2O</text>
        <dbReference type="Rhea" id="RHEA:23476"/>
        <dbReference type="ChEBI" id="CHEBI:15377"/>
        <dbReference type="ChEBI" id="CHEBI:15378"/>
        <dbReference type="ChEBI" id="CHEBI:16526"/>
        <dbReference type="ChEBI" id="CHEBI:58613"/>
        <dbReference type="ChEBI" id="CHEBI:58866"/>
        <dbReference type="EC" id="4.1.1.48"/>
    </reaction>
</comment>
<evidence type="ECO:0000256" key="5">
    <source>
        <dbReference type="ARBA" id="ARBA00022822"/>
    </source>
</evidence>
<gene>
    <name evidence="8 10" type="primary">trpC</name>
    <name evidence="10" type="ORF">E3J33_02555</name>
</gene>
<dbReference type="CDD" id="cd00331">
    <property type="entry name" value="IGPS"/>
    <property type="match status" value="1"/>
</dbReference>
<evidence type="ECO:0000256" key="8">
    <source>
        <dbReference type="HAMAP-Rule" id="MF_00134"/>
    </source>
</evidence>
<dbReference type="PANTHER" id="PTHR22854:SF2">
    <property type="entry name" value="INDOLE-3-GLYCEROL-PHOSPHATE SYNTHASE"/>
    <property type="match status" value="1"/>
</dbReference>
<dbReference type="EC" id="4.1.1.48" evidence="8"/>
<dbReference type="PANTHER" id="PTHR22854">
    <property type="entry name" value="TRYPTOPHAN BIOSYNTHESIS PROTEIN"/>
    <property type="match status" value="1"/>
</dbReference>
<keyword evidence="6 8" id="KW-0057">Aromatic amino acid biosynthesis</keyword>
<keyword evidence="5 8" id="KW-0822">Tryptophan biosynthesis</keyword>
<dbReference type="UniPathway" id="UPA00035">
    <property type="reaction ID" value="UER00043"/>
</dbReference>
<accession>A0A523YNP7</accession>
<keyword evidence="7 8" id="KW-0456">Lyase</keyword>
<evidence type="ECO:0000313" key="11">
    <source>
        <dbReference type="Proteomes" id="UP000316925"/>
    </source>
</evidence>
<protein>
    <recommendedName>
        <fullName evidence="8">Indole-3-glycerol phosphate synthase</fullName>
        <shortName evidence="8">IGPS</shortName>
        <ecNumber evidence="8">4.1.1.48</ecNumber>
    </recommendedName>
</protein>
<proteinExistence type="inferred from homology"/>
<dbReference type="InterPro" id="IPR013785">
    <property type="entry name" value="Aldolase_TIM"/>
</dbReference>
<evidence type="ECO:0000256" key="2">
    <source>
        <dbReference type="ARBA" id="ARBA00004696"/>
    </source>
</evidence>
<dbReference type="Proteomes" id="UP000316925">
    <property type="component" value="Unassembled WGS sequence"/>
</dbReference>
<comment type="caution">
    <text evidence="10">The sequence shown here is derived from an EMBL/GenBank/DDBJ whole genome shotgun (WGS) entry which is preliminary data.</text>
</comment>
<dbReference type="NCBIfam" id="NF001377">
    <property type="entry name" value="PRK00278.2-4"/>
    <property type="match status" value="1"/>
</dbReference>
<dbReference type="InterPro" id="IPR013798">
    <property type="entry name" value="Indole-3-glycerol_P_synth_dom"/>
</dbReference>
<dbReference type="Pfam" id="PF00218">
    <property type="entry name" value="IGPS"/>
    <property type="match status" value="1"/>
</dbReference>
<dbReference type="HAMAP" id="MF_00134_B">
    <property type="entry name" value="IGPS_B"/>
    <property type="match status" value="1"/>
</dbReference>
<evidence type="ECO:0000256" key="1">
    <source>
        <dbReference type="ARBA" id="ARBA00001633"/>
    </source>
</evidence>
<feature type="domain" description="Indole-3-glycerol phosphate synthase" evidence="9">
    <location>
        <begin position="3"/>
        <end position="255"/>
    </location>
</feature>
<keyword evidence="4 8" id="KW-0210">Decarboxylase</keyword>
<reference evidence="10 11" key="1">
    <citation type="submission" date="2019-03" db="EMBL/GenBank/DDBJ databases">
        <title>Metabolic potential of uncultured bacteria and archaea associated with petroleum seepage in deep-sea sediments.</title>
        <authorList>
            <person name="Dong X."/>
            <person name="Hubert C."/>
        </authorList>
    </citation>
    <scope>NUCLEOTIDE SEQUENCE [LARGE SCALE GENOMIC DNA]</scope>
    <source>
        <strain evidence="10">E29_bin28</strain>
    </source>
</reference>
<dbReference type="FunFam" id="3.20.20.70:FF:000024">
    <property type="entry name" value="Indole-3-glycerol phosphate synthase"/>
    <property type="match status" value="1"/>
</dbReference>
<keyword evidence="3 8" id="KW-0028">Amino-acid biosynthesis</keyword>
<dbReference type="AlphaFoldDB" id="A0A523YNP7"/>
<comment type="pathway">
    <text evidence="2 8">Amino-acid biosynthesis; L-tryptophan biosynthesis; L-tryptophan from chorismate: step 4/5.</text>
</comment>
<dbReference type="GO" id="GO:0004640">
    <property type="term" value="F:phosphoribosylanthranilate isomerase activity"/>
    <property type="evidence" value="ECO:0007669"/>
    <property type="project" value="TreeGrafter"/>
</dbReference>
<evidence type="ECO:0000256" key="4">
    <source>
        <dbReference type="ARBA" id="ARBA00022793"/>
    </source>
</evidence>
<evidence type="ECO:0000256" key="6">
    <source>
        <dbReference type="ARBA" id="ARBA00023141"/>
    </source>
</evidence>
<dbReference type="GO" id="GO:0000162">
    <property type="term" value="P:L-tryptophan biosynthetic process"/>
    <property type="evidence" value="ECO:0007669"/>
    <property type="project" value="UniProtKB-UniRule"/>
</dbReference>
<dbReference type="GO" id="GO:0004425">
    <property type="term" value="F:indole-3-glycerol-phosphate synthase activity"/>
    <property type="evidence" value="ECO:0007669"/>
    <property type="project" value="UniProtKB-UniRule"/>
</dbReference>
<comment type="similarity">
    <text evidence="8">Belongs to the TrpC family.</text>
</comment>
<dbReference type="InterPro" id="IPR011060">
    <property type="entry name" value="RibuloseP-bd_barrel"/>
</dbReference>
<evidence type="ECO:0000256" key="3">
    <source>
        <dbReference type="ARBA" id="ARBA00022605"/>
    </source>
</evidence>
<dbReference type="SUPFAM" id="SSF51366">
    <property type="entry name" value="Ribulose-phoshate binding barrel"/>
    <property type="match status" value="1"/>
</dbReference>
<dbReference type="InterPro" id="IPR045186">
    <property type="entry name" value="Indole-3-glycerol_P_synth"/>
</dbReference>
<dbReference type="EMBL" id="SOIJ01000144">
    <property type="protein sequence ID" value="TET93118.1"/>
    <property type="molecule type" value="Genomic_DNA"/>
</dbReference>
<evidence type="ECO:0000259" key="9">
    <source>
        <dbReference type="Pfam" id="PF00218"/>
    </source>
</evidence>
<evidence type="ECO:0000313" key="10">
    <source>
        <dbReference type="EMBL" id="TET93118.1"/>
    </source>
</evidence>
<sequence>MLLSRILENKIREVRKRKRKVPLEALKSRITDEAQANNFKESISCRGKTNIIAEIKQFSPSAGTLVRDFNPGKLARIYEKHGASAISILIDRRFFGGDLKNIVEVRKVSSLPILAKEFIIDEYQIYEARALGADAVLLIASILEREKLRSYLDLAQELDMYCLVEIHREEEWQKIKDLPAHIIGINNRDLQTFKVDLGVTFDLMQKIPTHKVVVSESGIKNQKDIERLKKSGVDAFLIGESLLRSENIGKKLKKLLGRK</sequence>
<name>A0A523YNP7_UNCAE</name>
<evidence type="ECO:0000256" key="7">
    <source>
        <dbReference type="ARBA" id="ARBA00023239"/>
    </source>
</evidence>
<organism evidence="10 11">
    <name type="scientific">Aerophobetes bacterium</name>
    <dbReference type="NCBI Taxonomy" id="2030807"/>
    <lineage>
        <taxon>Bacteria</taxon>
        <taxon>Candidatus Aerophobota</taxon>
    </lineage>
</organism>